<name>A0A392T088_9FABA</name>
<accession>A0A392T088</accession>
<evidence type="ECO:0000256" key="1">
    <source>
        <dbReference type="SAM" id="MobiDB-lite"/>
    </source>
</evidence>
<dbReference type="EMBL" id="LXQA010465572">
    <property type="protein sequence ID" value="MCI53586.1"/>
    <property type="molecule type" value="Genomic_DNA"/>
</dbReference>
<feature type="non-terminal residue" evidence="2">
    <location>
        <position position="1"/>
    </location>
</feature>
<dbReference type="Proteomes" id="UP000265520">
    <property type="component" value="Unassembled WGS sequence"/>
</dbReference>
<comment type="caution">
    <text evidence="2">The sequence shown here is derived from an EMBL/GenBank/DDBJ whole genome shotgun (WGS) entry which is preliminary data.</text>
</comment>
<feature type="region of interest" description="Disordered" evidence="1">
    <location>
        <begin position="1"/>
        <end position="33"/>
    </location>
</feature>
<dbReference type="AlphaFoldDB" id="A0A392T088"/>
<proteinExistence type="predicted"/>
<organism evidence="2 3">
    <name type="scientific">Trifolium medium</name>
    <dbReference type="NCBI Taxonomy" id="97028"/>
    <lineage>
        <taxon>Eukaryota</taxon>
        <taxon>Viridiplantae</taxon>
        <taxon>Streptophyta</taxon>
        <taxon>Embryophyta</taxon>
        <taxon>Tracheophyta</taxon>
        <taxon>Spermatophyta</taxon>
        <taxon>Magnoliopsida</taxon>
        <taxon>eudicotyledons</taxon>
        <taxon>Gunneridae</taxon>
        <taxon>Pentapetalae</taxon>
        <taxon>rosids</taxon>
        <taxon>fabids</taxon>
        <taxon>Fabales</taxon>
        <taxon>Fabaceae</taxon>
        <taxon>Papilionoideae</taxon>
        <taxon>50 kb inversion clade</taxon>
        <taxon>NPAAA clade</taxon>
        <taxon>Hologalegina</taxon>
        <taxon>IRL clade</taxon>
        <taxon>Trifolieae</taxon>
        <taxon>Trifolium</taxon>
    </lineage>
</organism>
<keyword evidence="3" id="KW-1185">Reference proteome</keyword>
<reference evidence="2 3" key="1">
    <citation type="journal article" date="2018" name="Front. Plant Sci.">
        <title>Red Clover (Trifolium pratense) and Zigzag Clover (T. medium) - A Picture of Genomic Similarities and Differences.</title>
        <authorList>
            <person name="Dluhosova J."/>
            <person name="Istvanek J."/>
            <person name="Nedelnik J."/>
            <person name="Repkova J."/>
        </authorList>
    </citation>
    <scope>NUCLEOTIDE SEQUENCE [LARGE SCALE GENOMIC DNA]</scope>
    <source>
        <strain evidence="3">cv. 10/8</strain>
        <tissue evidence="2">Leaf</tissue>
    </source>
</reference>
<protein>
    <submittedName>
        <fullName evidence="2">Uncharacterized protein</fullName>
    </submittedName>
</protein>
<evidence type="ECO:0000313" key="2">
    <source>
        <dbReference type="EMBL" id="MCI53586.1"/>
    </source>
</evidence>
<sequence>AHKPDKDKDELSQARKPDKDEENIVAGSRAGQR</sequence>
<feature type="compositionally biased region" description="Basic and acidic residues" evidence="1">
    <location>
        <begin position="1"/>
        <end position="19"/>
    </location>
</feature>
<evidence type="ECO:0000313" key="3">
    <source>
        <dbReference type="Proteomes" id="UP000265520"/>
    </source>
</evidence>